<evidence type="ECO:0000256" key="6">
    <source>
        <dbReference type="ARBA" id="ARBA00022561"/>
    </source>
</evidence>
<organismHost>
    <name type="scientific">Macaca</name>
    <name type="common">macaques</name>
    <dbReference type="NCBI Taxonomy" id="9539"/>
</organismHost>
<dbReference type="GO" id="GO:0046718">
    <property type="term" value="P:symbiont entry into host cell"/>
    <property type="evidence" value="ECO:0007669"/>
    <property type="project" value="UniProtKB-KW"/>
</dbReference>
<protein>
    <recommendedName>
        <fullName evidence="18">Minor capsid protein</fullName>
    </recommendedName>
</protein>
<evidence type="ECO:0000256" key="15">
    <source>
        <dbReference type="ARBA" id="ARBA00023288"/>
    </source>
</evidence>
<keyword evidence="11" id="KW-0426">Late protein</keyword>
<evidence type="ECO:0000313" key="20">
    <source>
        <dbReference type="EMBL" id="CBL79140.1"/>
    </source>
</evidence>
<evidence type="ECO:0000256" key="10">
    <source>
        <dbReference type="ARBA" id="ARBA00022870"/>
    </source>
</evidence>
<proteinExistence type="inferred from homology"/>
<evidence type="ECO:0000256" key="11">
    <source>
        <dbReference type="ARBA" id="ARBA00022921"/>
    </source>
</evidence>
<dbReference type="EMBL" id="FN812745">
    <property type="protein sequence ID" value="CBL79140.1"/>
    <property type="molecule type" value="Genomic_DNA"/>
</dbReference>
<evidence type="ECO:0000256" key="1">
    <source>
        <dbReference type="ARBA" id="ARBA00004147"/>
    </source>
</evidence>
<feature type="region of interest" description="Disordered" evidence="19">
    <location>
        <begin position="312"/>
        <end position="353"/>
    </location>
</feature>
<dbReference type="Pfam" id="PF00761">
    <property type="entry name" value="Polyoma_coat2"/>
    <property type="match status" value="1"/>
</dbReference>
<keyword evidence="15" id="KW-0449">Lipoprotein</keyword>
<sequence length="353" mass="38631">MGAALTLLGDLIATVSEAAAATGFSVAEIAAGEAAAAIEVQLASVATVEGLTTSEAIAAIGLTPQAYAVISGAPAAIAGFAALLQTVTGVSAVAQVGYRFFSDWDHKVSTVGLYQQPGMALELYRPEDYYDILFPGVSTFVHSVQYLDPRHWGPTLFNAISQAFWRVIQNDIPRLTSQEIERRTQRYLRDSLARFLEETTWTVINAPVNWYNALQDYYSTLSPVRPTMVRQVASREGVQISFGHSYDNIDDADSIQQVTERWESQSQQSPNVHSGEFIEKYEAPGGANQRTAPQWTLPLLLGLYGSVTSALKSYEDGPSKKKRKLSRGSSQKTKGTSSSTKARHRRRNRSSRS</sequence>
<evidence type="ECO:0000256" key="2">
    <source>
        <dbReference type="ARBA" id="ARBA00004328"/>
    </source>
</evidence>
<keyword evidence="7" id="KW-1048">Host nucleus</keyword>
<name>E3PQI9_SV40</name>
<accession>E3PQI9</accession>
<evidence type="ECO:0000256" key="8">
    <source>
        <dbReference type="ARBA" id="ARBA00022707"/>
    </source>
</evidence>
<evidence type="ECO:0000256" key="13">
    <source>
        <dbReference type="ARBA" id="ARBA00023136"/>
    </source>
</evidence>
<dbReference type="GO" id="GO:0044167">
    <property type="term" value="C:host cell endoplasmic reticulum membrane"/>
    <property type="evidence" value="ECO:0007669"/>
    <property type="project" value="UniProtKB-SubCell"/>
</dbReference>
<evidence type="ECO:0000256" key="5">
    <source>
        <dbReference type="ARBA" id="ARBA00022524"/>
    </source>
</evidence>
<dbReference type="GO" id="GO:0075732">
    <property type="term" value="P:viral penetration into host nucleus"/>
    <property type="evidence" value="ECO:0007669"/>
    <property type="project" value="UniProtKB-KW"/>
</dbReference>
<evidence type="ECO:0000256" key="16">
    <source>
        <dbReference type="ARBA" id="ARBA00023296"/>
    </source>
</evidence>
<dbReference type="Proteomes" id="UP000113092">
    <property type="component" value="Genome"/>
</dbReference>
<dbReference type="GO" id="GO:0005198">
    <property type="term" value="F:structural molecule activity"/>
    <property type="evidence" value="ECO:0007669"/>
    <property type="project" value="UniProtKB-UniRule"/>
</dbReference>
<evidence type="ECO:0000256" key="7">
    <source>
        <dbReference type="ARBA" id="ARBA00022562"/>
    </source>
</evidence>
<evidence type="ECO:0000256" key="3">
    <source>
        <dbReference type="ARBA" id="ARBA00004625"/>
    </source>
</evidence>
<dbReference type="GO" id="GO:0003677">
    <property type="term" value="F:DNA binding"/>
    <property type="evidence" value="ECO:0007669"/>
    <property type="project" value="UniProtKB-KW"/>
</dbReference>
<keyword evidence="8" id="KW-0519">Myristate</keyword>
<keyword evidence="9 18" id="KW-0946">Virion</keyword>
<evidence type="ECO:0000256" key="12">
    <source>
        <dbReference type="ARBA" id="ARBA00023125"/>
    </source>
</evidence>
<keyword evidence="16" id="KW-1160">Virus entry into host cell</keyword>
<dbReference type="GO" id="GO:0019028">
    <property type="term" value="C:viral capsid"/>
    <property type="evidence" value="ECO:0007669"/>
    <property type="project" value="UniProtKB-UniRule"/>
</dbReference>
<evidence type="ECO:0000256" key="18">
    <source>
        <dbReference type="PIRNR" id="PIRNR003377"/>
    </source>
</evidence>
<keyword evidence="14" id="KW-1038">Host endoplasmic reticulum</keyword>
<evidence type="ECO:0000256" key="19">
    <source>
        <dbReference type="SAM" id="MobiDB-lite"/>
    </source>
</evidence>
<keyword evidence="6 18" id="KW-0167">Capsid protein</keyword>
<keyword evidence="10" id="KW-1043">Host membrane</keyword>
<comment type="similarity">
    <text evidence="4 18">Belongs to the polyomaviruses capsid protein VP2 family.</text>
</comment>
<dbReference type="GO" id="GO:0042025">
    <property type="term" value="C:host cell nucleus"/>
    <property type="evidence" value="ECO:0007669"/>
    <property type="project" value="UniProtKB-SubCell"/>
</dbReference>
<evidence type="ECO:0000256" key="4">
    <source>
        <dbReference type="ARBA" id="ARBA00006444"/>
    </source>
</evidence>
<comment type="subunit">
    <text evidence="17">Forms homooligomers, and heterooligomers with VP3 in the endoplasmic reticulum membrane. Interacts (via D1 domain) with VP1.</text>
</comment>
<dbReference type="InterPro" id="IPR001070">
    <property type="entry name" value="Polyoma_coat_VP2"/>
</dbReference>
<keyword evidence="5" id="KW-1163">Viral penetration into host nucleus</keyword>
<feature type="compositionally biased region" description="Low complexity" evidence="19">
    <location>
        <begin position="327"/>
        <end position="340"/>
    </location>
</feature>
<evidence type="ECO:0000256" key="9">
    <source>
        <dbReference type="ARBA" id="ARBA00022844"/>
    </source>
</evidence>
<reference evidence="21" key="1">
    <citation type="journal article" date="2011" name="J. Clin. Microbiol.">
        <title>Molecular analysis of a novel simian virus 40 (SV40) type in rhesus macaques and evidence for double infections with the classical SV40 type.</title>
        <authorList>
            <person name="Fagrouch Z."/>
            <person name="Karremans K."/>
            <person name="Deuzing I."/>
            <person name="van Gessel S."/>
            <person name="Niphuis H."/>
            <person name="Bogers W."/>
            <person name="Verschoor E.J."/>
        </authorList>
    </citation>
    <scope>NUCLEOTIDE SEQUENCE [LARGE SCALE GENOMIC DNA]</scope>
</reference>
<evidence type="ECO:0000256" key="17">
    <source>
        <dbReference type="ARBA" id="ARBA00034499"/>
    </source>
</evidence>
<feature type="compositionally biased region" description="Basic residues" evidence="19">
    <location>
        <begin position="341"/>
        <end position="353"/>
    </location>
</feature>
<dbReference type="GO" id="GO:0043657">
    <property type="term" value="C:host cell"/>
    <property type="evidence" value="ECO:0007669"/>
    <property type="project" value="GOC"/>
</dbReference>
<organism evidence="20 21">
    <name type="scientific">Simian virus 40</name>
    <name type="common">SV40</name>
    <dbReference type="NCBI Taxonomy" id="1891767"/>
    <lineage>
        <taxon>Viruses</taxon>
        <taxon>Monodnaviria</taxon>
        <taxon>Shotokuvirae</taxon>
        <taxon>Cossaviricota</taxon>
        <taxon>Papovaviricetes</taxon>
        <taxon>Sepolyvirales</taxon>
        <taxon>Polyomaviridae</taxon>
        <taxon>Betapolyomavirus</taxon>
    </lineage>
</organism>
<dbReference type="PIRSF" id="PIRSF003377">
    <property type="entry name" value="Polyoma_coat2"/>
    <property type="match status" value="1"/>
</dbReference>
<comment type="subcellular location">
    <subcellularLocation>
        <location evidence="3">Host endoplasmic reticulum membrane</location>
    </subcellularLocation>
    <subcellularLocation>
        <location evidence="1">Host nucleus</location>
    </subcellularLocation>
    <subcellularLocation>
        <location evidence="2">Virion</location>
    </subcellularLocation>
</comment>
<evidence type="ECO:0000313" key="21">
    <source>
        <dbReference type="Proteomes" id="UP000113092"/>
    </source>
</evidence>
<keyword evidence="13" id="KW-0472">Membrane</keyword>
<gene>
    <name evidence="20" type="primary">VP2</name>
</gene>
<evidence type="ECO:0000256" key="14">
    <source>
        <dbReference type="ARBA" id="ARBA00023184"/>
    </source>
</evidence>
<keyword evidence="12" id="KW-0238">DNA-binding</keyword>